<sequence length="151" mass="16837">MYQDVSSCSVVQFECVLCLALLIQSTTTIDRCAMDKLKGKLKMKSVVQKVMDTGDDRELTFEDVARLILNAYEEEAHAKEEAFFKFFQKLLLEDENFVGQLQPQEQAGSRQQTAVHLVASRQTGTATAILRALLTAAGKDIRTKTDGVSMQ</sequence>
<dbReference type="Proteomes" id="UP000075901">
    <property type="component" value="Unassembled WGS sequence"/>
</dbReference>
<keyword evidence="1" id="KW-0732">Signal</keyword>
<evidence type="ECO:0000313" key="3">
    <source>
        <dbReference type="Proteomes" id="UP000075901"/>
    </source>
</evidence>
<evidence type="ECO:0000313" key="2">
    <source>
        <dbReference type="EnsemblMetazoa" id="AMAM021145-PA"/>
    </source>
</evidence>
<name>A0A182T7D9_9DIPT</name>
<keyword evidence="3" id="KW-1185">Reference proteome</keyword>
<reference evidence="2" key="2">
    <citation type="submission" date="2020-05" db="UniProtKB">
        <authorList>
            <consortium name="EnsemblMetazoa"/>
        </authorList>
    </citation>
    <scope>IDENTIFICATION</scope>
    <source>
        <strain evidence="2">maculatus3</strain>
    </source>
</reference>
<feature type="signal peptide" evidence="1">
    <location>
        <begin position="1"/>
        <end position="28"/>
    </location>
</feature>
<organism evidence="2 3">
    <name type="scientific">Anopheles maculatus</name>
    <dbReference type="NCBI Taxonomy" id="74869"/>
    <lineage>
        <taxon>Eukaryota</taxon>
        <taxon>Metazoa</taxon>
        <taxon>Ecdysozoa</taxon>
        <taxon>Arthropoda</taxon>
        <taxon>Hexapoda</taxon>
        <taxon>Insecta</taxon>
        <taxon>Pterygota</taxon>
        <taxon>Neoptera</taxon>
        <taxon>Endopterygota</taxon>
        <taxon>Diptera</taxon>
        <taxon>Nematocera</taxon>
        <taxon>Culicoidea</taxon>
        <taxon>Culicidae</taxon>
        <taxon>Anophelinae</taxon>
        <taxon>Anopheles</taxon>
        <taxon>Anopheles maculatus group</taxon>
    </lineage>
</organism>
<evidence type="ECO:0000256" key="1">
    <source>
        <dbReference type="SAM" id="SignalP"/>
    </source>
</evidence>
<dbReference type="AlphaFoldDB" id="A0A182T7D9"/>
<proteinExistence type="predicted"/>
<accession>A0A182T7D9</accession>
<dbReference type="VEuPathDB" id="VectorBase:AMAM021145"/>
<dbReference type="EnsemblMetazoa" id="AMAM021145-RA">
    <property type="protein sequence ID" value="AMAM021145-PA"/>
    <property type="gene ID" value="AMAM021145"/>
</dbReference>
<feature type="chain" id="PRO_5008136522" evidence="1">
    <location>
        <begin position="29"/>
        <end position="151"/>
    </location>
</feature>
<protein>
    <submittedName>
        <fullName evidence="2">Uncharacterized protein</fullName>
    </submittedName>
</protein>
<reference evidence="3" key="1">
    <citation type="submission" date="2013-09" db="EMBL/GenBank/DDBJ databases">
        <title>The Genome Sequence of Anopheles maculatus species B.</title>
        <authorList>
            <consortium name="The Broad Institute Genomics Platform"/>
            <person name="Neafsey D.E."/>
            <person name="Besansky N."/>
            <person name="Howell P."/>
            <person name="Walton C."/>
            <person name="Young S.K."/>
            <person name="Zeng Q."/>
            <person name="Gargeya S."/>
            <person name="Fitzgerald M."/>
            <person name="Haas B."/>
            <person name="Abouelleil A."/>
            <person name="Allen A.W."/>
            <person name="Alvarado L."/>
            <person name="Arachchi H.M."/>
            <person name="Berlin A.M."/>
            <person name="Chapman S.B."/>
            <person name="Gainer-Dewar J."/>
            <person name="Goldberg J."/>
            <person name="Griggs A."/>
            <person name="Gujja S."/>
            <person name="Hansen M."/>
            <person name="Howarth C."/>
            <person name="Imamovic A."/>
            <person name="Ireland A."/>
            <person name="Larimer J."/>
            <person name="McCowan C."/>
            <person name="Murphy C."/>
            <person name="Pearson M."/>
            <person name="Poon T.W."/>
            <person name="Priest M."/>
            <person name="Roberts A."/>
            <person name="Saif S."/>
            <person name="Shea T."/>
            <person name="Sisk P."/>
            <person name="Sykes S."/>
            <person name="Wortman J."/>
            <person name="Nusbaum C."/>
            <person name="Birren B."/>
        </authorList>
    </citation>
    <scope>NUCLEOTIDE SEQUENCE [LARGE SCALE GENOMIC DNA]</scope>
    <source>
        <strain evidence="3">maculatus3</strain>
    </source>
</reference>